<comment type="caution">
    <text evidence="1">The sequence shown here is derived from an EMBL/GenBank/DDBJ whole genome shotgun (WGS) entry which is preliminary data.</text>
</comment>
<dbReference type="EMBL" id="QRIM01000016">
    <property type="protein sequence ID" value="RHG58986.1"/>
    <property type="molecule type" value="Genomic_DNA"/>
</dbReference>
<gene>
    <name evidence="1" type="ORF">DW252_12850</name>
</gene>
<accession>A0A3R6GD59</accession>
<dbReference type="RefSeq" id="WP_118218968.1">
    <property type="nucleotide sequence ID" value="NZ_QRIM01000016.1"/>
</dbReference>
<evidence type="ECO:0000313" key="2">
    <source>
        <dbReference type="Proteomes" id="UP000286595"/>
    </source>
</evidence>
<proteinExistence type="predicted"/>
<sequence>MEENSFQVALRSALSELKDGSMVELSERDPGFRQSEMEEHLAEQDWLKISHEIPQELRNVTDRFIRAVRVHACDQVDTAYLAGMRDMMKIAAAFGLYEIDPDDVLPARQRK</sequence>
<evidence type="ECO:0000313" key="1">
    <source>
        <dbReference type="EMBL" id="RHG58986.1"/>
    </source>
</evidence>
<organism evidence="1 2">
    <name type="scientific">Coprococcus comes</name>
    <dbReference type="NCBI Taxonomy" id="410072"/>
    <lineage>
        <taxon>Bacteria</taxon>
        <taxon>Bacillati</taxon>
        <taxon>Bacillota</taxon>
        <taxon>Clostridia</taxon>
        <taxon>Lachnospirales</taxon>
        <taxon>Lachnospiraceae</taxon>
        <taxon>Coprococcus</taxon>
    </lineage>
</organism>
<reference evidence="1 2" key="1">
    <citation type="submission" date="2018-08" db="EMBL/GenBank/DDBJ databases">
        <title>A genome reference for cultivated species of the human gut microbiota.</title>
        <authorList>
            <person name="Zou Y."/>
            <person name="Xue W."/>
            <person name="Luo G."/>
        </authorList>
    </citation>
    <scope>NUCLEOTIDE SEQUENCE [LARGE SCALE GENOMIC DNA]</scope>
    <source>
        <strain evidence="1 2">AM22-12LB</strain>
    </source>
</reference>
<name>A0A3R6GD59_9FIRM</name>
<dbReference type="Proteomes" id="UP000286595">
    <property type="component" value="Unassembled WGS sequence"/>
</dbReference>
<dbReference type="AlphaFoldDB" id="A0A3R6GD59"/>
<protein>
    <submittedName>
        <fullName evidence="1">Uncharacterized protein</fullName>
    </submittedName>
</protein>